<reference evidence="2" key="2">
    <citation type="submission" date="2023-05" db="EMBL/GenBank/DDBJ databases">
        <authorList>
            <consortium name="Lawrence Berkeley National Laboratory"/>
            <person name="Steindorff A."/>
            <person name="Hensen N."/>
            <person name="Bonometti L."/>
            <person name="Westerberg I."/>
            <person name="Brannstrom I.O."/>
            <person name="Guillou S."/>
            <person name="Cros-Aarteil S."/>
            <person name="Calhoun S."/>
            <person name="Haridas S."/>
            <person name="Kuo A."/>
            <person name="Mondo S."/>
            <person name="Pangilinan J."/>
            <person name="Riley R."/>
            <person name="Labutti K."/>
            <person name="Andreopoulos B."/>
            <person name="Lipzen A."/>
            <person name="Chen C."/>
            <person name="Yanf M."/>
            <person name="Daum C."/>
            <person name="Ng V."/>
            <person name="Clum A."/>
            <person name="Ohm R."/>
            <person name="Martin F."/>
            <person name="Silar P."/>
            <person name="Natvig D."/>
            <person name="Lalanne C."/>
            <person name="Gautier V."/>
            <person name="Ament-Velasquez S.L."/>
            <person name="Kruys A."/>
            <person name="Hutchinson M.I."/>
            <person name="Powell A.J."/>
            <person name="Barry K."/>
            <person name="Miller A.N."/>
            <person name="Grigoriev I.V."/>
            <person name="Debuchy R."/>
            <person name="Gladieux P."/>
            <person name="Thoren M.H."/>
            <person name="Johannesson H."/>
        </authorList>
    </citation>
    <scope>NUCLEOTIDE SEQUENCE</scope>
    <source>
        <strain evidence="2">PSN293</strain>
    </source>
</reference>
<protein>
    <submittedName>
        <fullName evidence="2">Uncharacterized protein</fullName>
    </submittedName>
</protein>
<dbReference type="EMBL" id="MU858064">
    <property type="protein sequence ID" value="KAK4216866.1"/>
    <property type="molecule type" value="Genomic_DNA"/>
</dbReference>
<reference evidence="2" key="1">
    <citation type="journal article" date="2023" name="Mol. Phylogenet. Evol.">
        <title>Genome-scale phylogeny and comparative genomics of the fungal order Sordariales.</title>
        <authorList>
            <person name="Hensen N."/>
            <person name="Bonometti L."/>
            <person name="Westerberg I."/>
            <person name="Brannstrom I.O."/>
            <person name="Guillou S."/>
            <person name="Cros-Aarteil S."/>
            <person name="Calhoun S."/>
            <person name="Haridas S."/>
            <person name="Kuo A."/>
            <person name="Mondo S."/>
            <person name="Pangilinan J."/>
            <person name="Riley R."/>
            <person name="LaButti K."/>
            <person name="Andreopoulos B."/>
            <person name="Lipzen A."/>
            <person name="Chen C."/>
            <person name="Yan M."/>
            <person name="Daum C."/>
            <person name="Ng V."/>
            <person name="Clum A."/>
            <person name="Steindorff A."/>
            <person name="Ohm R.A."/>
            <person name="Martin F."/>
            <person name="Silar P."/>
            <person name="Natvig D.O."/>
            <person name="Lalanne C."/>
            <person name="Gautier V."/>
            <person name="Ament-Velasquez S.L."/>
            <person name="Kruys A."/>
            <person name="Hutchinson M.I."/>
            <person name="Powell A.J."/>
            <person name="Barry K."/>
            <person name="Miller A.N."/>
            <person name="Grigoriev I.V."/>
            <person name="Debuchy R."/>
            <person name="Gladieux P."/>
            <person name="Hiltunen Thoren M."/>
            <person name="Johannesson H."/>
        </authorList>
    </citation>
    <scope>NUCLEOTIDE SEQUENCE</scope>
    <source>
        <strain evidence="2">PSN293</strain>
    </source>
</reference>
<proteinExistence type="predicted"/>
<evidence type="ECO:0000313" key="2">
    <source>
        <dbReference type="EMBL" id="KAK4216866.1"/>
    </source>
</evidence>
<gene>
    <name evidence="2" type="ORF">QBC37DRAFT_397222</name>
</gene>
<evidence type="ECO:0000313" key="3">
    <source>
        <dbReference type="Proteomes" id="UP001301769"/>
    </source>
</evidence>
<sequence>MDRRQSHDQFPTSAAAIPAPGPAFLQTHDLNEPSEFSLESLREAAAKCRTSCSEDLENFRALERSMSQHLTEEREYVDKELRRLIDHQILELLSSTIEIGDNIFTRLAIIKGALDVEDIQRDLRYNPRDLGLAWACLLWYWAAWNRDCRQIIVELSPVLDQFRNWTPPCDKVWKWGLRVVGYACDKRLTERRNSYPEDWDWNTGLIMVFPEVSWWFQDVRREWRQALEAPSVQVSPEPGG</sequence>
<dbReference type="AlphaFoldDB" id="A0AAN6YDY8"/>
<organism evidence="2 3">
    <name type="scientific">Rhypophila decipiens</name>
    <dbReference type="NCBI Taxonomy" id="261697"/>
    <lineage>
        <taxon>Eukaryota</taxon>
        <taxon>Fungi</taxon>
        <taxon>Dikarya</taxon>
        <taxon>Ascomycota</taxon>
        <taxon>Pezizomycotina</taxon>
        <taxon>Sordariomycetes</taxon>
        <taxon>Sordariomycetidae</taxon>
        <taxon>Sordariales</taxon>
        <taxon>Naviculisporaceae</taxon>
        <taxon>Rhypophila</taxon>
    </lineage>
</organism>
<accession>A0AAN6YDY8</accession>
<dbReference type="Proteomes" id="UP001301769">
    <property type="component" value="Unassembled WGS sequence"/>
</dbReference>
<evidence type="ECO:0000256" key="1">
    <source>
        <dbReference type="SAM" id="MobiDB-lite"/>
    </source>
</evidence>
<comment type="caution">
    <text evidence="2">The sequence shown here is derived from an EMBL/GenBank/DDBJ whole genome shotgun (WGS) entry which is preliminary data.</text>
</comment>
<feature type="region of interest" description="Disordered" evidence="1">
    <location>
        <begin position="1"/>
        <end position="22"/>
    </location>
</feature>
<keyword evidence="3" id="KW-1185">Reference proteome</keyword>
<name>A0AAN6YDY8_9PEZI</name>